<evidence type="ECO:0000313" key="2">
    <source>
        <dbReference type="EMBL" id="SFP67268.1"/>
    </source>
</evidence>
<dbReference type="InterPro" id="IPR017438">
    <property type="entry name" value="ATP-NAD_kinase_N"/>
</dbReference>
<dbReference type="STRING" id="634430.SAMN04488241_10560"/>
<organism evidence="2 3">
    <name type="scientific">Sphingomonas rubra</name>
    <dbReference type="NCBI Taxonomy" id="634430"/>
    <lineage>
        <taxon>Bacteria</taxon>
        <taxon>Pseudomonadati</taxon>
        <taxon>Pseudomonadota</taxon>
        <taxon>Alphaproteobacteria</taxon>
        <taxon>Sphingomonadales</taxon>
        <taxon>Sphingomonadaceae</taxon>
        <taxon>Sphingomonas</taxon>
    </lineage>
</organism>
<dbReference type="PROSITE" id="PS50146">
    <property type="entry name" value="DAGK"/>
    <property type="match status" value="1"/>
</dbReference>
<evidence type="ECO:0000259" key="1">
    <source>
        <dbReference type="PROSITE" id="PS50146"/>
    </source>
</evidence>
<dbReference type="InterPro" id="IPR001206">
    <property type="entry name" value="Diacylglycerol_kinase_cat_dom"/>
</dbReference>
<dbReference type="SUPFAM" id="SSF111331">
    <property type="entry name" value="NAD kinase/diacylglycerol kinase-like"/>
    <property type="match status" value="1"/>
</dbReference>
<keyword evidence="2" id="KW-0418">Kinase</keyword>
<keyword evidence="2" id="KW-0808">Transferase</keyword>
<evidence type="ECO:0000313" key="3">
    <source>
        <dbReference type="Proteomes" id="UP000199586"/>
    </source>
</evidence>
<dbReference type="RefSeq" id="WP_093332950.1">
    <property type="nucleotide sequence ID" value="NZ_FOXP01000005.1"/>
</dbReference>
<keyword evidence="3" id="KW-1185">Reference proteome</keyword>
<dbReference type="AlphaFoldDB" id="A0A1I5S8Z0"/>
<protein>
    <submittedName>
        <fullName evidence="2">Diacylglycerol kinase family enzyme</fullName>
    </submittedName>
</protein>
<gene>
    <name evidence="2" type="ORF">SAMN04488241_10560</name>
</gene>
<proteinExistence type="predicted"/>
<dbReference type="EMBL" id="FOXP01000005">
    <property type="protein sequence ID" value="SFP67268.1"/>
    <property type="molecule type" value="Genomic_DNA"/>
</dbReference>
<feature type="domain" description="DAGKc" evidence="1">
    <location>
        <begin position="85"/>
        <end position="166"/>
    </location>
</feature>
<dbReference type="OrthoDB" id="7209949at2"/>
<sequence length="338" mass="35727">MVTLSRSASLPSPFPRVTRPVPIKVAPGATAAAGLTIGIVCNPKAHRNHGAAYEAGVPGAESVTVAAPSTREALPAVMDDFARRGIDLLVIDGGDGTVRDVLTAAADRFGARWPRVIVIPSGKTNALAIDLGLPKGWTLDDALAAAKRGQTVERRPVEIGRAGDDARLRGFLFGAGAFVDATELAQHTHRMGAFNGVAVGLALGWAILQTLFGPRTGGWRAGTPMRLRLAGQRPEQRRRYLLLASTLRRLPAGLKPFGPAKRGLKLLSVDAPPKRLWAGAPAVVAGSEAAWLDRAGYHRLETTGFDLELDKGFILDGELYPGGDLSVRQGPKLSFIVP</sequence>
<dbReference type="GO" id="GO:0016301">
    <property type="term" value="F:kinase activity"/>
    <property type="evidence" value="ECO:0007669"/>
    <property type="project" value="UniProtKB-KW"/>
</dbReference>
<dbReference type="Gene3D" id="3.40.50.10330">
    <property type="entry name" value="Probable inorganic polyphosphate/atp-NAD kinase, domain 1"/>
    <property type="match status" value="1"/>
</dbReference>
<reference evidence="2 3" key="1">
    <citation type="submission" date="2016-10" db="EMBL/GenBank/DDBJ databases">
        <authorList>
            <person name="de Groot N.N."/>
        </authorList>
    </citation>
    <scope>NUCLEOTIDE SEQUENCE [LARGE SCALE GENOMIC DNA]</scope>
    <source>
        <strain evidence="2 3">CGMCC 1.9113</strain>
    </source>
</reference>
<dbReference type="Pfam" id="PF00781">
    <property type="entry name" value="DAGK_cat"/>
    <property type="match status" value="1"/>
</dbReference>
<dbReference type="Proteomes" id="UP000199586">
    <property type="component" value="Unassembled WGS sequence"/>
</dbReference>
<dbReference type="InterPro" id="IPR016064">
    <property type="entry name" value="NAD/diacylglycerol_kinase_sf"/>
</dbReference>
<accession>A0A1I5S8Z0</accession>
<name>A0A1I5S8Z0_9SPHN</name>